<keyword evidence="3" id="KW-1185">Reference proteome</keyword>
<comment type="caution">
    <text evidence="2">The sequence shown here is derived from an EMBL/GenBank/DDBJ whole genome shotgun (WGS) entry which is preliminary data.</text>
</comment>
<sequence length="153" mass="16348">MTYAQQMLDAYPAEINLDRGRLASVIDALSTCAQACTACADACLSERAEELPSLTRCIRDNLDCAEICATTGAVLSRHTGYDARLTVAQVEAAIQATRTCGDSCAEHADRHEHCRVCAQACRETENALKQLLPELQPAGATGPPSKSVPQQGR</sequence>
<protein>
    <recommendedName>
        <fullName evidence="4">Four-helix bundle copper-binding protein</fullName>
    </recommendedName>
</protein>
<evidence type="ECO:0000256" key="1">
    <source>
        <dbReference type="SAM" id="MobiDB-lite"/>
    </source>
</evidence>
<evidence type="ECO:0000313" key="2">
    <source>
        <dbReference type="EMBL" id="MBB5134430.1"/>
    </source>
</evidence>
<dbReference type="Pfam" id="PF03860">
    <property type="entry name" value="Csp"/>
    <property type="match status" value="1"/>
</dbReference>
<dbReference type="Proteomes" id="UP000578449">
    <property type="component" value="Unassembled WGS sequence"/>
</dbReference>
<name>A0A840PAK7_9ACTN</name>
<evidence type="ECO:0008006" key="4">
    <source>
        <dbReference type="Google" id="ProtNLM"/>
    </source>
</evidence>
<dbReference type="InterPro" id="IPR005560">
    <property type="entry name" value="Csp_YhjQ"/>
</dbReference>
<dbReference type="RefSeq" id="WP_185051335.1">
    <property type="nucleotide sequence ID" value="NZ_BAABIX010000007.1"/>
</dbReference>
<feature type="region of interest" description="Disordered" evidence="1">
    <location>
        <begin position="134"/>
        <end position="153"/>
    </location>
</feature>
<proteinExistence type="predicted"/>
<reference evidence="2 3" key="1">
    <citation type="submission" date="2020-08" db="EMBL/GenBank/DDBJ databases">
        <title>Genomic Encyclopedia of Type Strains, Phase IV (KMG-IV): sequencing the most valuable type-strain genomes for metagenomic binning, comparative biology and taxonomic classification.</title>
        <authorList>
            <person name="Goeker M."/>
        </authorList>
    </citation>
    <scope>NUCLEOTIDE SEQUENCE [LARGE SCALE GENOMIC DNA]</scope>
    <source>
        <strain evidence="2 3">DSM 45615</strain>
    </source>
</reference>
<dbReference type="AlphaFoldDB" id="A0A840PAK7"/>
<dbReference type="PANTHER" id="PTHR37310">
    <property type="entry name" value="CYTOPLASMIC PROTEIN-RELATED"/>
    <property type="match status" value="1"/>
</dbReference>
<dbReference type="CDD" id="cd08026">
    <property type="entry name" value="DUF326"/>
    <property type="match status" value="1"/>
</dbReference>
<accession>A0A840PAK7</accession>
<dbReference type="EMBL" id="JACHGN010000008">
    <property type="protein sequence ID" value="MBB5134430.1"/>
    <property type="molecule type" value="Genomic_DNA"/>
</dbReference>
<gene>
    <name evidence="2" type="ORF">HNP84_004162</name>
</gene>
<dbReference type="PANTHER" id="PTHR37310:SF1">
    <property type="entry name" value="CYTOPLASMIC PROTEIN"/>
    <property type="match status" value="1"/>
</dbReference>
<organism evidence="2 3">
    <name type="scientific">Thermocatellispora tengchongensis</name>
    <dbReference type="NCBI Taxonomy" id="1073253"/>
    <lineage>
        <taxon>Bacteria</taxon>
        <taxon>Bacillati</taxon>
        <taxon>Actinomycetota</taxon>
        <taxon>Actinomycetes</taxon>
        <taxon>Streptosporangiales</taxon>
        <taxon>Streptosporangiaceae</taxon>
        <taxon>Thermocatellispora</taxon>
    </lineage>
</organism>
<dbReference type="Gene3D" id="1.20.1270.360">
    <property type="match status" value="1"/>
</dbReference>
<evidence type="ECO:0000313" key="3">
    <source>
        <dbReference type="Proteomes" id="UP000578449"/>
    </source>
</evidence>
<dbReference type="InterPro" id="IPR044543">
    <property type="entry name" value="YHJQ-like"/>
</dbReference>